<dbReference type="EMBL" id="BAAAPU010000007">
    <property type="protein sequence ID" value="GAA1980349.1"/>
    <property type="molecule type" value="Genomic_DNA"/>
</dbReference>
<feature type="region of interest" description="Disordered" evidence="1">
    <location>
        <begin position="1"/>
        <end position="23"/>
    </location>
</feature>
<evidence type="ECO:0000256" key="1">
    <source>
        <dbReference type="SAM" id="MobiDB-lite"/>
    </source>
</evidence>
<dbReference type="PROSITE" id="PS51819">
    <property type="entry name" value="VOC"/>
    <property type="match status" value="1"/>
</dbReference>
<organism evidence="3 4">
    <name type="scientific">Terrabacter lapilli</name>
    <dbReference type="NCBI Taxonomy" id="436231"/>
    <lineage>
        <taxon>Bacteria</taxon>
        <taxon>Bacillati</taxon>
        <taxon>Actinomycetota</taxon>
        <taxon>Actinomycetes</taxon>
        <taxon>Micrococcales</taxon>
        <taxon>Intrasporangiaceae</taxon>
        <taxon>Terrabacter</taxon>
    </lineage>
</organism>
<dbReference type="InterPro" id="IPR029068">
    <property type="entry name" value="Glyas_Bleomycin-R_OHBP_Dase"/>
</dbReference>
<evidence type="ECO:0000313" key="4">
    <source>
        <dbReference type="Proteomes" id="UP001500013"/>
    </source>
</evidence>
<dbReference type="RefSeq" id="WP_344061770.1">
    <property type="nucleotide sequence ID" value="NZ_BAAAPU010000007.1"/>
</dbReference>
<reference evidence="3 4" key="1">
    <citation type="journal article" date="2019" name="Int. J. Syst. Evol. Microbiol.">
        <title>The Global Catalogue of Microorganisms (GCM) 10K type strain sequencing project: providing services to taxonomists for standard genome sequencing and annotation.</title>
        <authorList>
            <consortium name="The Broad Institute Genomics Platform"/>
            <consortium name="The Broad Institute Genome Sequencing Center for Infectious Disease"/>
            <person name="Wu L."/>
            <person name="Ma J."/>
        </authorList>
    </citation>
    <scope>NUCLEOTIDE SEQUENCE [LARGE SCALE GENOMIC DNA]</scope>
    <source>
        <strain evidence="3 4">JCM 15628</strain>
    </source>
</reference>
<sequence>MSTPDSTALDSTAPDGTGSNSTASKIGWDCVALDCADPGGVATFYAELLGGTVKADPDGDWFDVVWDGPRIATQLAPEHTSPDWPRGQQQAHLDFVVADIAAAHERVLELGGTALDPVEPPQPKPERGFRVYADPAGHPFCLCRPSKDAWD</sequence>
<keyword evidence="4" id="KW-1185">Reference proteome</keyword>
<dbReference type="InterPro" id="IPR041581">
    <property type="entry name" value="Glyoxalase_6"/>
</dbReference>
<dbReference type="PANTHER" id="PTHR35908:SF1">
    <property type="entry name" value="CONSERVED PROTEIN"/>
    <property type="match status" value="1"/>
</dbReference>
<gene>
    <name evidence="3" type="ORF">GCM10009817_21510</name>
</gene>
<dbReference type="InterPro" id="IPR037523">
    <property type="entry name" value="VOC_core"/>
</dbReference>
<dbReference type="SUPFAM" id="SSF54593">
    <property type="entry name" value="Glyoxalase/Bleomycin resistance protein/Dihydroxybiphenyl dioxygenase"/>
    <property type="match status" value="1"/>
</dbReference>
<dbReference type="Gene3D" id="3.10.180.10">
    <property type="entry name" value="2,3-Dihydroxybiphenyl 1,2-Dioxygenase, domain 1"/>
    <property type="match status" value="1"/>
</dbReference>
<dbReference type="Proteomes" id="UP001500013">
    <property type="component" value="Unassembled WGS sequence"/>
</dbReference>
<dbReference type="Pfam" id="PF18029">
    <property type="entry name" value="Glyoxalase_6"/>
    <property type="match status" value="1"/>
</dbReference>
<feature type="domain" description="VOC" evidence="2">
    <location>
        <begin position="27"/>
        <end position="145"/>
    </location>
</feature>
<evidence type="ECO:0000259" key="2">
    <source>
        <dbReference type="PROSITE" id="PS51819"/>
    </source>
</evidence>
<comment type="caution">
    <text evidence="3">The sequence shown here is derived from an EMBL/GenBank/DDBJ whole genome shotgun (WGS) entry which is preliminary data.</text>
</comment>
<dbReference type="PANTHER" id="PTHR35908">
    <property type="entry name" value="HYPOTHETICAL FUSION PROTEIN"/>
    <property type="match status" value="1"/>
</dbReference>
<proteinExistence type="predicted"/>
<name>A0ABN2S4Q8_9MICO</name>
<evidence type="ECO:0000313" key="3">
    <source>
        <dbReference type="EMBL" id="GAA1980349.1"/>
    </source>
</evidence>
<accession>A0ABN2S4Q8</accession>
<protein>
    <recommendedName>
        <fullName evidence="2">VOC domain-containing protein</fullName>
    </recommendedName>
</protein>
<feature type="compositionally biased region" description="Polar residues" evidence="1">
    <location>
        <begin position="1"/>
        <end position="10"/>
    </location>
</feature>
<dbReference type="CDD" id="cd06587">
    <property type="entry name" value="VOC"/>
    <property type="match status" value="1"/>
</dbReference>